<protein>
    <submittedName>
        <fullName evidence="1">Uncharacterized protein</fullName>
    </submittedName>
</protein>
<name>A0A9Q0F6F5_9ROSI</name>
<sequence>RQKNENFLFGTGLSRSQGRADCENPRSLLASVRVCGSQRTKSTRAHDAITTLPQAAPSSLHLSSTYLDPNQAFFSSRFQPRRAQIHVQRSRGALVRQRWRTTCRHVCCTTRVRMTW</sequence>
<reference evidence="1" key="1">
    <citation type="submission" date="2022-02" db="EMBL/GenBank/DDBJ databases">
        <authorList>
            <person name="Henning P.M."/>
            <person name="McCubbin A.G."/>
            <person name="Shore J.S."/>
        </authorList>
    </citation>
    <scope>NUCLEOTIDE SEQUENCE</scope>
    <source>
        <strain evidence="1">F60SS</strain>
        <tissue evidence="1">Leaves</tissue>
    </source>
</reference>
<feature type="non-terminal residue" evidence="1">
    <location>
        <position position="116"/>
    </location>
</feature>
<accession>A0A9Q0F6F5</accession>
<dbReference type="Proteomes" id="UP001141552">
    <property type="component" value="Unassembled WGS sequence"/>
</dbReference>
<keyword evidence="2" id="KW-1185">Reference proteome</keyword>
<proteinExistence type="predicted"/>
<comment type="caution">
    <text evidence="1">The sequence shown here is derived from an EMBL/GenBank/DDBJ whole genome shotgun (WGS) entry which is preliminary data.</text>
</comment>
<gene>
    <name evidence="1" type="ORF">Tsubulata_040163</name>
</gene>
<organism evidence="1 2">
    <name type="scientific">Turnera subulata</name>
    <dbReference type="NCBI Taxonomy" id="218843"/>
    <lineage>
        <taxon>Eukaryota</taxon>
        <taxon>Viridiplantae</taxon>
        <taxon>Streptophyta</taxon>
        <taxon>Embryophyta</taxon>
        <taxon>Tracheophyta</taxon>
        <taxon>Spermatophyta</taxon>
        <taxon>Magnoliopsida</taxon>
        <taxon>eudicotyledons</taxon>
        <taxon>Gunneridae</taxon>
        <taxon>Pentapetalae</taxon>
        <taxon>rosids</taxon>
        <taxon>fabids</taxon>
        <taxon>Malpighiales</taxon>
        <taxon>Passifloraceae</taxon>
        <taxon>Turnera</taxon>
    </lineage>
</organism>
<evidence type="ECO:0000313" key="1">
    <source>
        <dbReference type="EMBL" id="KAJ4825820.1"/>
    </source>
</evidence>
<dbReference type="AlphaFoldDB" id="A0A9Q0F6F5"/>
<dbReference type="EMBL" id="JAKUCV010006802">
    <property type="protein sequence ID" value="KAJ4825820.1"/>
    <property type="molecule type" value="Genomic_DNA"/>
</dbReference>
<reference evidence="1" key="2">
    <citation type="journal article" date="2023" name="Plants (Basel)">
        <title>Annotation of the Turnera subulata (Passifloraceae) Draft Genome Reveals the S-Locus Evolved after the Divergence of Turneroideae from Passifloroideae in a Stepwise Manner.</title>
        <authorList>
            <person name="Henning P.M."/>
            <person name="Roalson E.H."/>
            <person name="Mir W."/>
            <person name="McCubbin A.G."/>
            <person name="Shore J.S."/>
        </authorList>
    </citation>
    <scope>NUCLEOTIDE SEQUENCE</scope>
    <source>
        <strain evidence="1">F60SS</strain>
    </source>
</reference>
<evidence type="ECO:0000313" key="2">
    <source>
        <dbReference type="Proteomes" id="UP001141552"/>
    </source>
</evidence>